<organism evidence="2 3">
    <name type="scientific">Vulcaniibacterium thermophilum</name>
    <dbReference type="NCBI Taxonomy" id="1169913"/>
    <lineage>
        <taxon>Bacteria</taxon>
        <taxon>Pseudomonadati</taxon>
        <taxon>Pseudomonadota</taxon>
        <taxon>Gammaproteobacteria</taxon>
        <taxon>Lysobacterales</taxon>
        <taxon>Lysobacteraceae</taxon>
        <taxon>Vulcaniibacterium</taxon>
    </lineage>
</organism>
<accession>A0A919DET1</accession>
<comment type="caution">
    <text evidence="2">The sequence shown here is derived from an EMBL/GenBank/DDBJ whole genome shotgun (WGS) entry which is preliminary data.</text>
</comment>
<keyword evidence="3" id="KW-1185">Reference proteome</keyword>
<evidence type="ECO:0000313" key="2">
    <source>
        <dbReference type="EMBL" id="GHE38880.1"/>
    </source>
</evidence>
<evidence type="ECO:0000313" key="3">
    <source>
        <dbReference type="Proteomes" id="UP000636453"/>
    </source>
</evidence>
<dbReference type="Proteomes" id="UP000636453">
    <property type="component" value="Unassembled WGS sequence"/>
</dbReference>
<proteinExistence type="predicted"/>
<dbReference type="AlphaFoldDB" id="A0A919DET1"/>
<dbReference type="EMBL" id="BNCF01000012">
    <property type="protein sequence ID" value="GHE38880.1"/>
    <property type="molecule type" value="Genomic_DNA"/>
</dbReference>
<reference evidence="2" key="1">
    <citation type="journal article" date="2014" name="Int. J. Syst. Evol. Microbiol.">
        <title>Complete genome sequence of Corynebacterium casei LMG S-19264T (=DSM 44701T), isolated from a smear-ripened cheese.</title>
        <authorList>
            <consortium name="US DOE Joint Genome Institute (JGI-PGF)"/>
            <person name="Walter F."/>
            <person name="Albersmeier A."/>
            <person name="Kalinowski J."/>
            <person name="Ruckert C."/>
        </authorList>
    </citation>
    <scope>NUCLEOTIDE SEQUENCE</scope>
    <source>
        <strain evidence="2">KCTC 32020</strain>
    </source>
</reference>
<reference evidence="2" key="2">
    <citation type="submission" date="2020-09" db="EMBL/GenBank/DDBJ databases">
        <authorList>
            <person name="Sun Q."/>
            <person name="Kim S."/>
        </authorList>
    </citation>
    <scope>NUCLEOTIDE SEQUENCE</scope>
    <source>
        <strain evidence="2">KCTC 32020</strain>
    </source>
</reference>
<gene>
    <name evidence="2" type="ORF">GCM10007167_21210</name>
</gene>
<feature type="region of interest" description="Disordered" evidence="1">
    <location>
        <begin position="30"/>
        <end position="62"/>
    </location>
</feature>
<name>A0A919DET1_9GAMM</name>
<sequence>MCADLRAEAEKAARRAGDLLAELQQGELERTRRLRRQPGIDEGGHAPQLAREVGLRGGHRQGELVPQPAACIVYSIMAPRRGRTAPARCYICRNRCR</sequence>
<evidence type="ECO:0000256" key="1">
    <source>
        <dbReference type="SAM" id="MobiDB-lite"/>
    </source>
</evidence>
<protein>
    <submittedName>
        <fullName evidence="2">Uncharacterized protein</fullName>
    </submittedName>
</protein>